<reference evidence="2 3" key="1">
    <citation type="submission" date="2019-08" db="EMBL/GenBank/DDBJ databases">
        <title>Deep-cultivation of Planctomycetes and their phenomic and genomic characterization uncovers novel biology.</title>
        <authorList>
            <person name="Wiegand S."/>
            <person name="Jogler M."/>
            <person name="Boedeker C."/>
            <person name="Pinto D."/>
            <person name="Vollmers J."/>
            <person name="Rivas-Marin E."/>
            <person name="Kohn T."/>
            <person name="Peeters S.H."/>
            <person name="Heuer A."/>
            <person name="Rast P."/>
            <person name="Oberbeckmann S."/>
            <person name="Bunk B."/>
            <person name="Jeske O."/>
            <person name="Meyerdierks A."/>
            <person name="Storesund J.E."/>
            <person name="Kallscheuer N."/>
            <person name="Luecker S."/>
            <person name="Lage O.M."/>
            <person name="Pohl T."/>
            <person name="Merkel B.J."/>
            <person name="Hornburger P."/>
            <person name="Mueller R.-W."/>
            <person name="Bruemmer F."/>
            <person name="Labrenz M."/>
            <person name="Spormann A.M."/>
            <person name="Op den Camp H."/>
            <person name="Overmann J."/>
            <person name="Amann R."/>
            <person name="Jetten M.S.M."/>
            <person name="Mascher T."/>
            <person name="Medema M.H."/>
            <person name="Devos D.P."/>
            <person name="Kaster A.-K."/>
            <person name="Ovreas L."/>
            <person name="Rohde M."/>
            <person name="Galperin M.Y."/>
            <person name="Jogler C."/>
        </authorList>
    </citation>
    <scope>NUCLEOTIDE SEQUENCE [LARGE SCALE GENOMIC DNA]</scope>
    <source>
        <strain evidence="2 3">OJF2</strain>
    </source>
</reference>
<sequence length="96" mass="10779">MSTIRGVVRDGRIEIEEPLDLPEGTELLIPIPDPPGDEEPGWDNSPEGIAAWLGWADSLEPLLFNEKEEAEAEDWLKRCDHRAAETLGRDVEGLFR</sequence>
<dbReference type="EMBL" id="CP042997">
    <property type="protein sequence ID" value="QEH36349.1"/>
    <property type="molecule type" value="Genomic_DNA"/>
</dbReference>
<name>A0A5B9W879_9BACT</name>
<proteinExistence type="predicted"/>
<dbReference type="RefSeq" id="WP_148596041.1">
    <property type="nucleotide sequence ID" value="NZ_CP042997.1"/>
</dbReference>
<evidence type="ECO:0000313" key="2">
    <source>
        <dbReference type="EMBL" id="QEH36349.1"/>
    </source>
</evidence>
<keyword evidence="3" id="KW-1185">Reference proteome</keyword>
<protein>
    <recommendedName>
        <fullName evidence="4">DUF104 domain-containing protein</fullName>
    </recommendedName>
</protein>
<evidence type="ECO:0008006" key="4">
    <source>
        <dbReference type="Google" id="ProtNLM"/>
    </source>
</evidence>
<gene>
    <name evidence="2" type="ORF">OJF2_49100</name>
</gene>
<dbReference type="AlphaFoldDB" id="A0A5B9W879"/>
<dbReference type="KEGG" id="agv:OJF2_49100"/>
<organism evidence="2 3">
    <name type="scientific">Aquisphaera giovannonii</name>
    <dbReference type="NCBI Taxonomy" id="406548"/>
    <lineage>
        <taxon>Bacteria</taxon>
        <taxon>Pseudomonadati</taxon>
        <taxon>Planctomycetota</taxon>
        <taxon>Planctomycetia</taxon>
        <taxon>Isosphaerales</taxon>
        <taxon>Isosphaeraceae</taxon>
        <taxon>Aquisphaera</taxon>
    </lineage>
</organism>
<accession>A0A5B9W879</accession>
<feature type="region of interest" description="Disordered" evidence="1">
    <location>
        <begin position="25"/>
        <end position="44"/>
    </location>
</feature>
<evidence type="ECO:0000313" key="3">
    <source>
        <dbReference type="Proteomes" id="UP000324233"/>
    </source>
</evidence>
<evidence type="ECO:0000256" key="1">
    <source>
        <dbReference type="SAM" id="MobiDB-lite"/>
    </source>
</evidence>
<dbReference type="OrthoDB" id="291317at2"/>
<dbReference type="Proteomes" id="UP000324233">
    <property type="component" value="Chromosome"/>
</dbReference>